<dbReference type="Pfam" id="PF04851">
    <property type="entry name" value="ResIII"/>
    <property type="match status" value="1"/>
</dbReference>
<dbReference type="Pfam" id="PF13091">
    <property type="entry name" value="PLDc_2"/>
    <property type="match status" value="1"/>
</dbReference>
<keyword evidence="3" id="KW-0347">Helicase</keyword>
<keyword evidence="8" id="KW-1185">Reference proteome</keyword>
<feature type="domain" description="Helicase ATP-binding" evidence="6">
    <location>
        <begin position="479"/>
        <end position="645"/>
    </location>
</feature>
<dbReference type="STRING" id="36847.CLNEO_11270"/>
<dbReference type="GO" id="GO:0005524">
    <property type="term" value="F:ATP binding"/>
    <property type="evidence" value="ECO:0007669"/>
    <property type="project" value="UniProtKB-KW"/>
</dbReference>
<dbReference type="Proteomes" id="UP000070539">
    <property type="component" value="Unassembled WGS sequence"/>
</dbReference>
<dbReference type="SUPFAM" id="SSF52540">
    <property type="entry name" value="P-loop containing nucleoside triphosphate hydrolases"/>
    <property type="match status" value="2"/>
</dbReference>
<dbReference type="CDD" id="cd17926">
    <property type="entry name" value="DEXHc_RE"/>
    <property type="match status" value="1"/>
</dbReference>
<dbReference type="SMART" id="SM00487">
    <property type="entry name" value="DEXDc"/>
    <property type="match status" value="1"/>
</dbReference>
<organism evidence="7 8">
    <name type="scientific">Anaerotignum neopropionicum</name>
    <dbReference type="NCBI Taxonomy" id="36847"/>
    <lineage>
        <taxon>Bacteria</taxon>
        <taxon>Bacillati</taxon>
        <taxon>Bacillota</taxon>
        <taxon>Clostridia</taxon>
        <taxon>Lachnospirales</taxon>
        <taxon>Anaerotignaceae</taxon>
        <taxon>Anaerotignum</taxon>
    </lineage>
</organism>
<dbReference type="InterPro" id="IPR050615">
    <property type="entry name" value="ATP-dep_DNA_Helicase"/>
</dbReference>
<evidence type="ECO:0000313" key="8">
    <source>
        <dbReference type="Proteomes" id="UP000070539"/>
    </source>
</evidence>
<keyword evidence="1" id="KW-0547">Nucleotide-binding</keyword>
<dbReference type="InterPro" id="IPR006935">
    <property type="entry name" value="Helicase/UvrB_N"/>
</dbReference>
<dbReference type="PROSITE" id="PS51192">
    <property type="entry name" value="HELICASE_ATP_BIND_1"/>
    <property type="match status" value="1"/>
</dbReference>
<dbReference type="CDD" id="cd09126">
    <property type="entry name" value="PLDc_C_DEXD_like"/>
    <property type="match status" value="1"/>
</dbReference>
<dbReference type="CDD" id="cd18785">
    <property type="entry name" value="SF2_C"/>
    <property type="match status" value="1"/>
</dbReference>
<evidence type="ECO:0000256" key="3">
    <source>
        <dbReference type="ARBA" id="ARBA00022806"/>
    </source>
</evidence>
<dbReference type="Gene3D" id="3.40.50.300">
    <property type="entry name" value="P-loop containing nucleotide triphosphate hydrolases"/>
    <property type="match status" value="2"/>
</dbReference>
<dbReference type="PROSITE" id="PS50035">
    <property type="entry name" value="PLD"/>
    <property type="match status" value="1"/>
</dbReference>
<dbReference type="EMBL" id="LRVM01000002">
    <property type="protein sequence ID" value="KXL53901.1"/>
    <property type="molecule type" value="Genomic_DNA"/>
</dbReference>
<dbReference type="Pfam" id="PF22548">
    <property type="entry name" value="AEP-TOTE"/>
    <property type="match status" value="1"/>
</dbReference>
<dbReference type="PANTHER" id="PTHR11274">
    <property type="entry name" value="RAD25/XP-B DNA REPAIR HELICASE"/>
    <property type="match status" value="1"/>
</dbReference>
<name>A0A136WH95_9FIRM</name>
<evidence type="ECO:0000259" key="5">
    <source>
        <dbReference type="PROSITE" id="PS50035"/>
    </source>
</evidence>
<sequence length="1001" mass="114194">MENKDQVIRELQEKILLLESKVDYLQGILLDAKIPYEVSPNSEAISSSVDEDIDQGARIIKEEITKIHFRFFYSMFKGRMDVYSKRGGKPNPKTGQTGYYTQCWNFWKDGLCPKKNGKKIKCGECRNQNYKQLRGEVIMQHLIGAKEDCSDVIGLYPMLQDETCNFLVFDFDNHDDKSKVDDFANTDDEWIDEVNAMRFICQLNNVDNLVERSRSGKGAHIWLFFEEPIPAAAARKFGTALLTKGAESVNQKSFKSYDRMIPAQDHMPEGGIGNLIALPLQGQALKSGNSAFIDENWNAYPDQWQVLKSTSKISKAFIDEKINEWSADGLLGMLAEDMSGTVEKSDNGISKPWEKKRKNFEITDVDGALDITLDNQIYIDTGNVKPRLQNQIRRLAAFSNPEYYKNQAMGFGTRGTARIISCSRDVDQYLCIPRGCKEKLVKKLEEAGIAYKKTDHRECGRKIEVTFVGELRPEQKEASEEILNHDIGILGAATAFGKTAVGAYLIAARKINTLVLVHNTEIMKNWVEDFEKFLIVDEEPPEYKTATGRIKKRKSVVGRMYAGHNSVTGIIDVVMISSLGKNGEINQLVKDYGLVIMDECHHGASQTAEEVLNEVNAKYVYGLTATPKRDDGQEAKIFMQFGPIRYRYTAKDRAKEQGIEHFVYPRFTRLVHPDGETIKINDAYKLARESEIRNKQIVADVSICLENGRTPLVLTKFKEHAAVLFDMLKDSADHIYLLQGGKRAKERDLIRKRMKEVPENETIILVAIGQYIGEGFNYPRLDTMMLTTPIAWEGNVEQYAGRLHRDFEGKQEVIIYDYVDSHIRVLEKMYHKRLRAYKKIGYEICMALIDKKQSANAIYDKKSYQEIYLKDLTESNKNLIISSPGINEKKVKQLIALMQKKQEDGISVMVLTLSPESYPEKRVEKTRELIGHLVGVGIKVLERPVMHEHYAVIDEEIVWYGSMNLLSGEKEDDNLMRVLSKDIAQELMEISFQKEERGEML</sequence>
<keyword evidence="4" id="KW-0067">ATP-binding</keyword>
<dbReference type="SUPFAM" id="SSF56024">
    <property type="entry name" value="Phospholipase D/nuclease"/>
    <property type="match status" value="1"/>
</dbReference>
<evidence type="ECO:0000256" key="2">
    <source>
        <dbReference type="ARBA" id="ARBA00022801"/>
    </source>
</evidence>
<keyword evidence="2" id="KW-0378">Hydrolase</keyword>
<evidence type="ECO:0000313" key="7">
    <source>
        <dbReference type="EMBL" id="KXL53901.1"/>
    </source>
</evidence>
<feature type="domain" description="PLD phosphodiesterase" evidence="5">
    <location>
        <begin position="942"/>
        <end position="969"/>
    </location>
</feature>
<dbReference type="PATRIC" id="fig|36847.3.peg.1309"/>
<dbReference type="RefSeq" id="WP_066085731.1">
    <property type="nucleotide sequence ID" value="NZ_LRVM01000002.1"/>
</dbReference>
<proteinExistence type="predicted"/>
<dbReference type="AlphaFoldDB" id="A0A136WH95"/>
<dbReference type="GO" id="GO:0016787">
    <property type="term" value="F:hydrolase activity"/>
    <property type="evidence" value="ECO:0007669"/>
    <property type="project" value="UniProtKB-KW"/>
</dbReference>
<dbReference type="InterPro" id="IPR001736">
    <property type="entry name" value="PLipase_D/transphosphatidylase"/>
</dbReference>
<evidence type="ECO:0000259" key="6">
    <source>
        <dbReference type="PROSITE" id="PS51192"/>
    </source>
</evidence>
<reference evidence="7 8" key="1">
    <citation type="submission" date="2016-01" db="EMBL/GenBank/DDBJ databases">
        <title>Genome sequence of Clostridium neopropionicum X4, DSM-3847.</title>
        <authorList>
            <person name="Poehlein A."/>
            <person name="Beck M.H."/>
            <person name="Bengelsdorf F.R."/>
            <person name="Daniel R."/>
            <person name="Duerre P."/>
        </authorList>
    </citation>
    <scope>NUCLEOTIDE SEQUENCE [LARGE SCALE GENOMIC DNA]</scope>
    <source>
        <strain evidence="7 8">DSM-3847</strain>
    </source>
</reference>
<dbReference type="InterPro" id="IPR025202">
    <property type="entry name" value="PLD-like_dom"/>
</dbReference>
<accession>A0A136WH95</accession>
<dbReference type="InterPro" id="IPR054347">
    <property type="entry name" value="TOTE_primase"/>
</dbReference>
<dbReference type="InterPro" id="IPR014001">
    <property type="entry name" value="Helicase_ATP-bd"/>
</dbReference>
<evidence type="ECO:0000256" key="1">
    <source>
        <dbReference type="ARBA" id="ARBA00022741"/>
    </source>
</evidence>
<dbReference type="GO" id="GO:0003677">
    <property type="term" value="F:DNA binding"/>
    <property type="evidence" value="ECO:0007669"/>
    <property type="project" value="InterPro"/>
</dbReference>
<protein>
    <submittedName>
        <fullName evidence="7">Type III restriction enzyme, res subunit</fullName>
    </submittedName>
</protein>
<dbReference type="GO" id="GO:0004386">
    <property type="term" value="F:helicase activity"/>
    <property type="evidence" value="ECO:0007669"/>
    <property type="project" value="UniProtKB-KW"/>
</dbReference>
<dbReference type="InterPro" id="IPR027417">
    <property type="entry name" value="P-loop_NTPase"/>
</dbReference>
<dbReference type="GO" id="GO:0006793">
    <property type="term" value="P:phosphorus metabolic process"/>
    <property type="evidence" value="ECO:0007669"/>
    <property type="project" value="UniProtKB-ARBA"/>
</dbReference>
<evidence type="ECO:0000256" key="4">
    <source>
        <dbReference type="ARBA" id="ARBA00022840"/>
    </source>
</evidence>
<dbReference type="OrthoDB" id="9758243at2"/>
<gene>
    <name evidence="7" type="ORF">CLNEO_11270</name>
</gene>
<dbReference type="PANTHER" id="PTHR11274:SF0">
    <property type="entry name" value="GENERAL TRANSCRIPTION AND DNA REPAIR FACTOR IIH HELICASE SUBUNIT XPB"/>
    <property type="match status" value="1"/>
</dbReference>
<comment type="caution">
    <text evidence="7">The sequence shown here is derived from an EMBL/GenBank/DDBJ whole genome shotgun (WGS) entry which is preliminary data.</text>
</comment>